<evidence type="ECO:0000256" key="1">
    <source>
        <dbReference type="SAM" id="MobiDB-lite"/>
    </source>
</evidence>
<proteinExistence type="predicted"/>
<feature type="compositionally biased region" description="Low complexity" evidence="1">
    <location>
        <begin position="84"/>
        <end position="94"/>
    </location>
</feature>
<feature type="compositionally biased region" description="Low complexity" evidence="1">
    <location>
        <begin position="1"/>
        <end position="11"/>
    </location>
</feature>
<dbReference type="EMBL" id="JH651188">
    <property type="protein sequence ID" value="EXA28756.1"/>
    <property type="molecule type" value="Genomic_DNA"/>
</dbReference>
<name>W9NDG4_FUSOX</name>
<dbReference type="HOGENOM" id="CLU_2277598_0_0_1"/>
<organism evidence="2">
    <name type="scientific">Fusarium oxysporum f. sp. pisi HDV247</name>
    <dbReference type="NCBI Taxonomy" id="1080344"/>
    <lineage>
        <taxon>Eukaryota</taxon>
        <taxon>Fungi</taxon>
        <taxon>Dikarya</taxon>
        <taxon>Ascomycota</taxon>
        <taxon>Pezizomycotina</taxon>
        <taxon>Sordariomycetes</taxon>
        <taxon>Hypocreomycetidae</taxon>
        <taxon>Hypocreales</taxon>
        <taxon>Nectriaceae</taxon>
        <taxon>Fusarium</taxon>
        <taxon>Fusarium oxysporum species complex</taxon>
    </lineage>
</organism>
<evidence type="ECO:0000313" key="2">
    <source>
        <dbReference type="EMBL" id="EXA28756.1"/>
    </source>
</evidence>
<gene>
    <name evidence="2" type="ORF">FOVG_19659</name>
</gene>
<reference evidence="2" key="2">
    <citation type="submission" date="2012-05" db="EMBL/GenBank/DDBJ databases">
        <title>Annotation of the Genome Sequence of Fusarium oxysporum HDV247.</title>
        <authorList>
            <consortium name="The Broad Institute Genomics Platform"/>
            <person name="Ma L.-J."/>
            <person name="Corby-Kistler H."/>
            <person name="Broz K."/>
            <person name="Gale L.R."/>
            <person name="Jonkers W."/>
            <person name="O'Donnell K."/>
            <person name="Ploetz R."/>
            <person name="Steinberg C."/>
            <person name="Schwartz D.C."/>
            <person name="VanEtten H."/>
            <person name="Zhou S."/>
            <person name="Young S.K."/>
            <person name="Zeng Q."/>
            <person name="Gargeya S."/>
            <person name="Fitzgerald M."/>
            <person name="Abouelleil A."/>
            <person name="Alvarado L."/>
            <person name="Chapman S.B."/>
            <person name="Gainer-Dewar J."/>
            <person name="Goldberg J."/>
            <person name="Griggs A."/>
            <person name="Gujja S."/>
            <person name="Hansen M."/>
            <person name="Howarth C."/>
            <person name="Imamovic A."/>
            <person name="Ireland A."/>
            <person name="Larimer J."/>
            <person name="McCowan C."/>
            <person name="Murphy C."/>
            <person name="Pearson M."/>
            <person name="Poon T.W."/>
            <person name="Priest M."/>
            <person name="Roberts A."/>
            <person name="Saif S."/>
            <person name="Shea T."/>
            <person name="Sykes S."/>
            <person name="Wortman J."/>
            <person name="Nusbaum C."/>
            <person name="Birren B."/>
        </authorList>
    </citation>
    <scope>NUCLEOTIDE SEQUENCE</scope>
    <source>
        <strain evidence="2">HDV247</strain>
    </source>
</reference>
<accession>W9NDG4</accession>
<reference evidence="2" key="1">
    <citation type="submission" date="2011-10" db="EMBL/GenBank/DDBJ databases">
        <title>The Genome Sequence of Fusarium oxysporum HDV247.</title>
        <authorList>
            <consortium name="The Broad Institute Genome Sequencing Platform"/>
            <person name="Ma L.-J."/>
            <person name="Gale L.R."/>
            <person name="Schwartz D.C."/>
            <person name="Zhou S."/>
            <person name="Corby-Kistler H."/>
            <person name="Young S.K."/>
            <person name="Zeng Q."/>
            <person name="Gargeya S."/>
            <person name="Fitzgerald M."/>
            <person name="Haas B."/>
            <person name="Abouelleil A."/>
            <person name="Alvarado L."/>
            <person name="Arachchi H.M."/>
            <person name="Berlin A."/>
            <person name="Brown A."/>
            <person name="Chapman S.B."/>
            <person name="Chen Z."/>
            <person name="Dunbar C."/>
            <person name="Freedman E."/>
            <person name="Gearin G."/>
            <person name="Goldberg J."/>
            <person name="Griggs A."/>
            <person name="Gujja S."/>
            <person name="Heiman D."/>
            <person name="Howarth C."/>
            <person name="Larson L."/>
            <person name="Lui A."/>
            <person name="MacDonald P.J.P."/>
            <person name="Montmayeur A."/>
            <person name="Murphy C."/>
            <person name="Neiman D."/>
            <person name="Pearson M."/>
            <person name="Priest M."/>
            <person name="Roberts A."/>
            <person name="Saif S."/>
            <person name="Shea T."/>
            <person name="Shenoy N."/>
            <person name="Sisk P."/>
            <person name="Stolte C."/>
            <person name="Sykes S."/>
            <person name="Wortman J."/>
            <person name="Nusbaum C."/>
            <person name="Birren B."/>
        </authorList>
    </citation>
    <scope>NUCLEOTIDE SEQUENCE [LARGE SCALE GENOMIC DNA]</scope>
    <source>
        <strain evidence="2">HDV247</strain>
    </source>
</reference>
<sequence length="102" mass="10838">MAPRSIRSAAPAPAPARPPTQIDVINLSLDDSSDLGNNAPLPRRSPSPQPARLETTNARFCLIDEVGGPSHTSISPPQKRPGQSSFHSFEPSRSSSDRNGLV</sequence>
<protein>
    <submittedName>
        <fullName evidence="2">Uncharacterized protein</fullName>
    </submittedName>
</protein>
<dbReference type="Proteomes" id="UP000030751">
    <property type="component" value="Unassembled WGS sequence"/>
</dbReference>
<feature type="region of interest" description="Disordered" evidence="1">
    <location>
        <begin position="1"/>
        <end position="102"/>
    </location>
</feature>
<dbReference type="AlphaFoldDB" id="W9NDG4"/>